<gene>
    <name evidence="3" type="ORF">PAPOLLO_LOCUS22532</name>
</gene>
<accession>A0A8S3XVB5</accession>
<proteinExistence type="predicted"/>
<keyword evidence="4" id="KW-1185">Reference proteome</keyword>
<dbReference type="EMBL" id="CAJQZP010001376">
    <property type="protein sequence ID" value="CAG5042746.1"/>
    <property type="molecule type" value="Genomic_DNA"/>
</dbReference>
<name>A0A8S3XVB5_PARAO</name>
<dbReference type="Proteomes" id="UP000691718">
    <property type="component" value="Unassembled WGS sequence"/>
</dbReference>
<keyword evidence="1" id="KW-0175">Coiled coil</keyword>
<comment type="caution">
    <text evidence="3">The sequence shown here is derived from an EMBL/GenBank/DDBJ whole genome shotgun (WGS) entry which is preliminary data.</text>
</comment>
<sequence>MSSTQRNKIKNDTPGKNSLSKAINESLDERQNVTFTRGNTLNNSFVEETVNLRSAVRNILHEEIRDIVRAAISEEFSILRKELRSCEDSLSYLNNKFEEMKNNVEACVEMNKTIQLENNLFQRKVNDLESRLSVIEQDSR</sequence>
<evidence type="ECO:0000313" key="4">
    <source>
        <dbReference type="Proteomes" id="UP000691718"/>
    </source>
</evidence>
<dbReference type="OrthoDB" id="7479742at2759"/>
<evidence type="ECO:0000313" key="3">
    <source>
        <dbReference type="EMBL" id="CAG5042746.1"/>
    </source>
</evidence>
<feature type="region of interest" description="Disordered" evidence="2">
    <location>
        <begin position="1"/>
        <end position="20"/>
    </location>
</feature>
<evidence type="ECO:0000256" key="2">
    <source>
        <dbReference type="SAM" id="MobiDB-lite"/>
    </source>
</evidence>
<organism evidence="3 4">
    <name type="scientific">Parnassius apollo</name>
    <name type="common">Apollo butterfly</name>
    <name type="synonym">Papilio apollo</name>
    <dbReference type="NCBI Taxonomy" id="110799"/>
    <lineage>
        <taxon>Eukaryota</taxon>
        <taxon>Metazoa</taxon>
        <taxon>Ecdysozoa</taxon>
        <taxon>Arthropoda</taxon>
        <taxon>Hexapoda</taxon>
        <taxon>Insecta</taxon>
        <taxon>Pterygota</taxon>
        <taxon>Neoptera</taxon>
        <taxon>Endopterygota</taxon>
        <taxon>Lepidoptera</taxon>
        <taxon>Glossata</taxon>
        <taxon>Ditrysia</taxon>
        <taxon>Papilionoidea</taxon>
        <taxon>Papilionidae</taxon>
        <taxon>Parnassiinae</taxon>
        <taxon>Parnassini</taxon>
        <taxon>Parnassius</taxon>
        <taxon>Parnassius</taxon>
    </lineage>
</organism>
<feature type="coiled-coil region" evidence="1">
    <location>
        <begin position="83"/>
        <end position="138"/>
    </location>
</feature>
<reference evidence="3" key="1">
    <citation type="submission" date="2021-04" db="EMBL/GenBank/DDBJ databases">
        <authorList>
            <person name="Tunstrom K."/>
        </authorList>
    </citation>
    <scope>NUCLEOTIDE SEQUENCE</scope>
</reference>
<evidence type="ECO:0000256" key="1">
    <source>
        <dbReference type="SAM" id="Coils"/>
    </source>
</evidence>
<dbReference type="AlphaFoldDB" id="A0A8S3XVB5"/>
<protein>
    <submittedName>
        <fullName evidence="3">(apollo) hypothetical protein</fullName>
    </submittedName>
</protein>